<dbReference type="RefSeq" id="WP_179517354.1">
    <property type="nucleotide sequence ID" value="NZ_JACCAC010000001.1"/>
</dbReference>
<reference evidence="2 3" key="1">
    <citation type="submission" date="2020-07" db="EMBL/GenBank/DDBJ databases">
        <title>Sequencing the genomes of 1000 actinobacteria strains.</title>
        <authorList>
            <person name="Klenk H.-P."/>
        </authorList>
    </citation>
    <scope>NUCLEOTIDE SEQUENCE [LARGE SCALE GENOMIC DNA]</scope>
    <source>
        <strain evidence="2 3">DSM 24552</strain>
    </source>
</reference>
<name>A0A7Y9RUH8_9ACTN</name>
<dbReference type="EMBL" id="JACCAC010000001">
    <property type="protein sequence ID" value="NYG54797.1"/>
    <property type="molecule type" value="Genomic_DNA"/>
</dbReference>
<dbReference type="InterPro" id="IPR002575">
    <property type="entry name" value="Aminoglycoside_PTrfase"/>
</dbReference>
<feature type="domain" description="Aminoglycoside phosphotransferase" evidence="1">
    <location>
        <begin position="37"/>
        <end position="237"/>
    </location>
</feature>
<dbReference type="Gene3D" id="1.10.510.10">
    <property type="entry name" value="Transferase(Phosphotransferase) domain 1"/>
    <property type="match status" value="1"/>
</dbReference>
<evidence type="ECO:0000313" key="2">
    <source>
        <dbReference type="EMBL" id="NYG54797.1"/>
    </source>
</evidence>
<evidence type="ECO:0000313" key="3">
    <source>
        <dbReference type="Proteomes" id="UP000544110"/>
    </source>
</evidence>
<sequence>MRHLPPPVRDALAAGWAARGLDQDGAAAVELAGSPGSRRWRVTVGDTAYAVELGPPDSAGGLATALAAAAAGVPGVAAPVPTVDGTAHVAVAGRALSVVPWLDGVPAPEARLGRAHWVALGETLGRLHALPVDGLPPVPQPDPAALAARLEAVRRRVVATRTGGAALGALRDGLREHRRALDRATRVLLTPRADRPLVACHGDLHLRHVLLADDRPVLLGWWRAGAAARERDLERLTGDGLGVHVGSEEEAWLTRGYGRVLAPDPDELAWQRTLRLVEAVVGPAEVALAGAPDLGARLAAAGDATAALAALG</sequence>
<keyword evidence="2" id="KW-0808">Transferase</keyword>
<accession>A0A7Y9RUH8</accession>
<evidence type="ECO:0000259" key="1">
    <source>
        <dbReference type="Pfam" id="PF01636"/>
    </source>
</evidence>
<protein>
    <submittedName>
        <fullName evidence="2">Spectinomycin phosphotransferase</fullName>
    </submittedName>
</protein>
<dbReference type="Pfam" id="PF01636">
    <property type="entry name" value="APH"/>
    <property type="match status" value="1"/>
</dbReference>
<dbReference type="InterPro" id="IPR011009">
    <property type="entry name" value="Kinase-like_dom_sf"/>
</dbReference>
<proteinExistence type="predicted"/>
<comment type="caution">
    <text evidence="2">The sequence shown here is derived from an EMBL/GenBank/DDBJ whole genome shotgun (WGS) entry which is preliminary data.</text>
</comment>
<dbReference type="Gene3D" id="1.20.58.840">
    <property type="match status" value="1"/>
</dbReference>
<dbReference type="AlphaFoldDB" id="A0A7Y9RUH8"/>
<organism evidence="2 3">
    <name type="scientific">Nocardioides perillae</name>
    <dbReference type="NCBI Taxonomy" id="1119534"/>
    <lineage>
        <taxon>Bacteria</taxon>
        <taxon>Bacillati</taxon>
        <taxon>Actinomycetota</taxon>
        <taxon>Actinomycetes</taxon>
        <taxon>Propionibacteriales</taxon>
        <taxon>Nocardioidaceae</taxon>
        <taxon>Nocardioides</taxon>
    </lineage>
</organism>
<keyword evidence="3" id="KW-1185">Reference proteome</keyword>
<dbReference type="Proteomes" id="UP000544110">
    <property type="component" value="Unassembled WGS sequence"/>
</dbReference>
<dbReference type="SUPFAM" id="SSF56112">
    <property type="entry name" value="Protein kinase-like (PK-like)"/>
    <property type="match status" value="1"/>
</dbReference>
<dbReference type="GO" id="GO:0016740">
    <property type="term" value="F:transferase activity"/>
    <property type="evidence" value="ECO:0007669"/>
    <property type="project" value="UniProtKB-KW"/>
</dbReference>
<gene>
    <name evidence="2" type="ORF">BJ989_001101</name>
</gene>